<evidence type="ECO:0000256" key="1">
    <source>
        <dbReference type="ARBA" id="ARBA00023015"/>
    </source>
</evidence>
<dbReference type="InterPro" id="IPR005471">
    <property type="entry name" value="Tscrpt_reg_IclR_N"/>
</dbReference>
<dbReference type="Gene3D" id="3.30.450.40">
    <property type="match status" value="1"/>
</dbReference>
<evidence type="ECO:0000313" key="7">
    <source>
        <dbReference type="EMBL" id="OAS14220.1"/>
    </source>
</evidence>
<dbReference type="SUPFAM" id="SSF46785">
    <property type="entry name" value="Winged helix' DNA-binding domain"/>
    <property type="match status" value="1"/>
</dbReference>
<keyword evidence="1" id="KW-0805">Transcription regulation</keyword>
<keyword evidence="3" id="KW-0804">Transcription</keyword>
<dbReference type="GO" id="GO:0003700">
    <property type="term" value="F:DNA-binding transcription factor activity"/>
    <property type="evidence" value="ECO:0007669"/>
    <property type="project" value="TreeGrafter"/>
</dbReference>
<accession>A0A179RX82</accession>
<reference evidence="7 8" key="1">
    <citation type="submission" date="2016-04" db="EMBL/GenBank/DDBJ databases">
        <authorList>
            <person name="Evans L.H."/>
            <person name="Alamgir A."/>
            <person name="Owens N."/>
            <person name="Weber N.D."/>
            <person name="Virtaneva K."/>
            <person name="Barbian K."/>
            <person name="Babar A."/>
            <person name="Rosenke K."/>
        </authorList>
    </citation>
    <scope>NUCLEOTIDE SEQUENCE [LARGE SCALE GENOMIC DNA]</scope>
    <source>
        <strain evidence="7 8">PMB02</strain>
    </source>
</reference>
<dbReference type="PANTHER" id="PTHR30136">
    <property type="entry name" value="HELIX-TURN-HELIX TRANSCRIPTIONAL REGULATOR, ICLR FAMILY"/>
    <property type="match status" value="1"/>
</dbReference>
<gene>
    <name evidence="7" type="ORF">A5481_30540</name>
</gene>
<dbReference type="InterPro" id="IPR050707">
    <property type="entry name" value="HTH_MetabolicPath_Reg"/>
</dbReference>
<dbReference type="PROSITE" id="PS51078">
    <property type="entry name" value="ICLR_ED"/>
    <property type="match status" value="1"/>
</dbReference>
<feature type="compositionally biased region" description="Low complexity" evidence="4">
    <location>
        <begin position="8"/>
        <end position="19"/>
    </location>
</feature>
<dbReference type="STRING" id="427683.A5481_30540"/>
<evidence type="ECO:0000256" key="4">
    <source>
        <dbReference type="SAM" id="MobiDB-lite"/>
    </source>
</evidence>
<dbReference type="AlphaFoldDB" id="A0A179RX82"/>
<dbReference type="OrthoDB" id="9790046at2"/>
<dbReference type="InterPro" id="IPR029016">
    <property type="entry name" value="GAF-like_dom_sf"/>
</dbReference>
<feature type="domain" description="HTH iclR-type" evidence="5">
    <location>
        <begin position="25"/>
        <end position="85"/>
    </location>
</feature>
<name>A0A179RX82_9HYPH</name>
<evidence type="ECO:0000256" key="2">
    <source>
        <dbReference type="ARBA" id="ARBA00023125"/>
    </source>
</evidence>
<dbReference type="RefSeq" id="WP_048434877.1">
    <property type="nucleotide sequence ID" value="NZ_LWHQ01000090.1"/>
</dbReference>
<dbReference type="EMBL" id="LWHQ01000090">
    <property type="protein sequence ID" value="OAS14220.1"/>
    <property type="molecule type" value="Genomic_DNA"/>
</dbReference>
<evidence type="ECO:0000256" key="3">
    <source>
        <dbReference type="ARBA" id="ARBA00023163"/>
    </source>
</evidence>
<keyword evidence="2" id="KW-0238">DNA-binding</keyword>
<dbReference type="Proteomes" id="UP000078316">
    <property type="component" value="Unassembled WGS sequence"/>
</dbReference>
<dbReference type="Pfam" id="PF01614">
    <property type="entry name" value="IclR_C"/>
    <property type="match status" value="1"/>
</dbReference>
<dbReference type="PANTHER" id="PTHR30136:SF24">
    <property type="entry name" value="HTH-TYPE TRANSCRIPTIONAL REPRESSOR ALLR"/>
    <property type="match status" value="1"/>
</dbReference>
<evidence type="ECO:0000259" key="5">
    <source>
        <dbReference type="PROSITE" id="PS51077"/>
    </source>
</evidence>
<sequence>MAPEESEPAAASEPGAGPRPEVPGTAAFGKFMRVLQAAADAPGEASVARLAKATALPRPTVHRIVAALLAEGLLTDEDGALCLGPRLVSLAFRSWDGSLLRQAAREPLLALRDALDETVHLAVPDAGEMVYLDKLESHRTVRMASRIGTRVALNTSAVGKAWLATLPEADLAPLLARLALPARTPHSLTDPDALRREIARTRAHGHSLDRQENELDICCYGMALRGAGGRVLGCISVSLPRYRFEALPPGTVLRAMAACAEAVARVAGAPRPD</sequence>
<organism evidence="7 8">
    <name type="scientific">Methylobacterium platani</name>
    <dbReference type="NCBI Taxonomy" id="427683"/>
    <lineage>
        <taxon>Bacteria</taxon>
        <taxon>Pseudomonadati</taxon>
        <taxon>Pseudomonadota</taxon>
        <taxon>Alphaproteobacteria</taxon>
        <taxon>Hyphomicrobiales</taxon>
        <taxon>Methylobacteriaceae</taxon>
        <taxon>Methylobacterium</taxon>
    </lineage>
</organism>
<comment type="caution">
    <text evidence="7">The sequence shown here is derived from an EMBL/GenBank/DDBJ whole genome shotgun (WGS) entry which is preliminary data.</text>
</comment>
<dbReference type="SMART" id="SM00346">
    <property type="entry name" value="HTH_ICLR"/>
    <property type="match status" value="1"/>
</dbReference>
<feature type="region of interest" description="Disordered" evidence="4">
    <location>
        <begin position="1"/>
        <end position="23"/>
    </location>
</feature>
<evidence type="ECO:0000259" key="6">
    <source>
        <dbReference type="PROSITE" id="PS51078"/>
    </source>
</evidence>
<dbReference type="InterPro" id="IPR036390">
    <property type="entry name" value="WH_DNA-bd_sf"/>
</dbReference>
<evidence type="ECO:0000313" key="8">
    <source>
        <dbReference type="Proteomes" id="UP000078316"/>
    </source>
</evidence>
<feature type="domain" description="IclR-ED" evidence="6">
    <location>
        <begin position="86"/>
        <end position="269"/>
    </location>
</feature>
<dbReference type="Gene3D" id="1.10.10.10">
    <property type="entry name" value="Winged helix-like DNA-binding domain superfamily/Winged helix DNA-binding domain"/>
    <property type="match status" value="1"/>
</dbReference>
<protein>
    <submittedName>
        <fullName evidence="7">IclR family transcriptional regulator</fullName>
    </submittedName>
</protein>
<dbReference type="InterPro" id="IPR014757">
    <property type="entry name" value="Tscrpt_reg_IclR_C"/>
</dbReference>
<dbReference type="SUPFAM" id="SSF55781">
    <property type="entry name" value="GAF domain-like"/>
    <property type="match status" value="1"/>
</dbReference>
<dbReference type="GO" id="GO:0045892">
    <property type="term" value="P:negative regulation of DNA-templated transcription"/>
    <property type="evidence" value="ECO:0007669"/>
    <property type="project" value="TreeGrafter"/>
</dbReference>
<dbReference type="GO" id="GO:0003677">
    <property type="term" value="F:DNA binding"/>
    <property type="evidence" value="ECO:0007669"/>
    <property type="project" value="UniProtKB-KW"/>
</dbReference>
<dbReference type="Pfam" id="PF09339">
    <property type="entry name" value="HTH_IclR"/>
    <property type="match status" value="1"/>
</dbReference>
<dbReference type="PROSITE" id="PS51077">
    <property type="entry name" value="HTH_ICLR"/>
    <property type="match status" value="1"/>
</dbReference>
<proteinExistence type="predicted"/>
<dbReference type="InterPro" id="IPR036388">
    <property type="entry name" value="WH-like_DNA-bd_sf"/>
</dbReference>